<dbReference type="eggNOG" id="ENOG502RY6H">
    <property type="taxonomic scope" value="Eukaryota"/>
</dbReference>
<dbReference type="PANTHER" id="PTHR31413:SF15">
    <property type="entry name" value="NINJA-FAMILY PROTEIN"/>
    <property type="match status" value="1"/>
</dbReference>
<dbReference type="EMBL" id="KK198760">
    <property type="protein sequence ID" value="KCW58038.1"/>
    <property type="molecule type" value="Genomic_DNA"/>
</dbReference>
<dbReference type="GO" id="GO:0005634">
    <property type="term" value="C:nucleus"/>
    <property type="evidence" value="ECO:0000318"/>
    <property type="project" value="GO_Central"/>
</dbReference>
<feature type="region of interest" description="Disordered" evidence="5">
    <location>
        <begin position="187"/>
        <end position="350"/>
    </location>
</feature>
<evidence type="ECO:0000256" key="5">
    <source>
        <dbReference type="SAM" id="MobiDB-lite"/>
    </source>
</evidence>
<dbReference type="KEGG" id="egr:104456520"/>
<evidence type="ECO:0000256" key="2">
    <source>
        <dbReference type="ARBA" id="ARBA00006081"/>
    </source>
</evidence>
<organism evidence="7">
    <name type="scientific">Eucalyptus grandis</name>
    <name type="common">Flooded gum</name>
    <dbReference type="NCBI Taxonomy" id="71139"/>
    <lineage>
        <taxon>Eukaryota</taxon>
        <taxon>Viridiplantae</taxon>
        <taxon>Streptophyta</taxon>
        <taxon>Embryophyta</taxon>
        <taxon>Tracheophyta</taxon>
        <taxon>Spermatophyta</taxon>
        <taxon>Magnoliopsida</taxon>
        <taxon>eudicotyledons</taxon>
        <taxon>Gunneridae</taxon>
        <taxon>Pentapetalae</taxon>
        <taxon>rosids</taxon>
        <taxon>malvids</taxon>
        <taxon>Myrtales</taxon>
        <taxon>Myrtaceae</taxon>
        <taxon>Myrtoideae</taxon>
        <taxon>Eucalypteae</taxon>
        <taxon>Eucalyptus</taxon>
    </lineage>
</organism>
<evidence type="ECO:0000256" key="4">
    <source>
        <dbReference type="RuleBase" id="RU369029"/>
    </source>
</evidence>
<feature type="region of interest" description="Disordered" evidence="5">
    <location>
        <begin position="24"/>
        <end position="153"/>
    </location>
</feature>
<dbReference type="Gramene" id="KCW58038">
    <property type="protein sequence ID" value="KCW58038"/>
    <property type="gene ID" value="EUGRSUZ_H00766"/>
</dbReference>
<comment type="function">
    <text evidence="4">Acts as a negative regulator of abscisic acid (ABA) response.</text>
</comment>
<dbReference type="GO" id="GO:0045892">
    <property type="term" value="P:negative regulation of DNA-templated transcription"/>
    <property type="evidence" value="ECO:0000318"/>
    <property type="project" value="GO_Central"/>
</dbReference>
<feature type="compositionally biased region" description="Polar residues" evidence="5">
    <location>
        <begin position="283"/>
        <end position="293"/>
    </location>
</feature>
<dbReference type="Pfam" id="PF16135">
    <property type="entry name" value="TDBD"/>
    <property type="match status" value="1"/>
</dbReference>
<dbReference type="InterPro" id="IPR031307">
    <property type="entry name" value="Ninja_fam"/>
</dbReference>
<feature type="compositionally biased region" description="Basic and acidic residues" evidence="5">
    <location>
        <begin position="255"/>
        <end position="282"/>
    </location>
</feature>
<reference evidence="7" key="1">
    <citation type="submission" date="2013-07" db="EMBL/GenBank/DDBJ databases">
        <title>The genome of Eucalyptus grandis.</title>
        <authorList>
            <person name="Schmutz J."/>
            <person name="Hayes R."/>
            <person name="Myburg A."/>
            <person name="Tuskan G."/>
            <person name="Grattapaglia D."/>
            <person name="Rokhsar D.S."/>
        </authorList>
    </citation>
    <scope>NUCLEOTIDE SEQUENCE</scope>
    <source>
        <tissue evidence="7">Leaf extractions</tissue>
    </source>
</reference>
<evidence type="ECO:0000256" key="3">
    <source>
        <dbReference type="ARBA" id="ARBA00023242"/>
    </source>
</evidence>
<gene>
    <name evidence="7" type="ORF">EUGRSUZ_H00766</name>
</gene>
<evidence type="ECO:0000313" key="7">
    <source>
        <dbReference type="EMBL" id="KCW58038.1"/>
    </source>
</evidence>
<comment type="similarity">
    <text evidence="2 4">Belongs to the Ninja family.</text>
</comment>
<evidence type="ECO:0000256" key="1">
    <source>
        <dbReference type="ARBA" id="ARBA00004123"/>
    </source>
</evidence>
<feature type="domain" description="Tify" evidence="6">
    <location>
        <begin position="367"/>
        <end position="400"/>
    </location>
</feature>
<comment type="subcellular location">
    <subcellularLocation>
        <location evidence="1 4">Nucleus</location>
    </subcellularLocation>
</comment>
<dbReference type="InterPro" id="IPR032308">
    <property type="entry name" value="TDBD"/>
</dbReference>
<keyword evidence="3 4" id="KW-0539">Nucleus</keyword>
<dbReference type="PANTHER" id="PTHR31413">
    <property type="entry name" value="AFP HOMOLOG 2"/>
    <property type="match status" value="1"/>
</dbReference>
<feature type="compositionally biased region" description="Low complexity" evidence="5">
    <location>
        <begin position="201"/>
        <end position="231"/>
    </location>
</feature>
<protein>
    <recommendedName>
        <fullName evidence="4">Ninja-family protein</fullName>
    </recommendedName>
    <alternativeName>
        <fullName evidence="4">ABI-binding protein</fullName>
    </alternativeName>
</protein>
<feature type="compositionally biased region" description="Basic and acidic residues" evidence="5">
    <location>
        <begin position="130"/>
        <end position="146"/>
    </location>
</feature>
<sequence>MLEITGASEVGSKEGKLEEVELDLDLSIGGSYGKSEKARESAKGLALESALGSDGAFPGGADNGGARKDRPVSPELTGSDLETGGSESDPERKRAMQAMRRFEAKRKREEKRRRKGGADGAGRSDLAGEPARKKAKEEGADGKHGGEGSAAAATAHPVCPPYLVVPVQFPYGPFVNGYGIPYWVPGPGKSDGVLGLGQNVSEQSSSGKKTSSSNGSQLCSSSGVSDCQGSSPRQGGTSYDAKNRSTASSRKRRLPERNSSHHTSESAELTDEAKNLSDEKADSTSPTRSTDLTKPNEDAGFITQGPPQNPDRECANPRSASPNGGAGKPPRPSPPLIRMPRVSTTGNGPNGKTVNGFLHKYSKAEVSIVCTCHGFTFSPAEFVEHAGGTNVLHPLRHITMVP</sequence>
<dbReference type="InParanoid" id="A0A059AW05"/>
<evidence type="ECO:0000259" key="6">
    <source>
        <dbReference type="Pfam" id="PF16135"/>
    </source>
</evidence>
<dbReference type="OMA" id="QFATVQY"/>
<dbReference type="STRING" id="71139.A0A059AW05"/>
<accession>A0A059AW05</accession>
<feature type="compositionally biased region" description="Basic residues" evidence="5">
    <location>
        <begin position="103"/>
        <end position="115"/>
    </location>
</feature>
<proteinExistence type="inferred from homology"/>
<dbReference type="AlphaFoldDB" id="A0A059AW05"/>
<name>A0A059AW05_EUCGR</name>
<dbReference type="OrthoDB" id="667358at2759"/>
<dbReference type="GO" id="GO:0007165">
    <property type="term" value="P:signal transduction"/>
    <property type="evidence" value="ECO:0007669"/>
    <property type="project" value="InterPro"/>
</dbReference>